<dbReference type="InterPro" id="IPR009061">
    <property type="entry name" value="DNA-bd_dom_put_sf"/>
</dbReference>
<feature type="region of interest" description="Disordered" evidence="1">
    <location>
        <begin position="1"/>
        <end position="58"/>
    </location>
</feature>
<dbReference type="STRING" id="1122213.GCA_000423365_01066"/>
<evidence type="ECO:0000313" key="2">
    <source>
        <dbReference type="EMBL" id="AVX04944.1"/>
    </source>
</evidence>
<accession>A0A2R4MGD1</accession>
<protein>
    <submittedName>
        <fullName evidence="2">Uncharacterized protein</fullName>
    </submittedName>
</protein>
<keyword evidence="3" id="KW-1185">Reference proteome</keyword>
<sequence length="120" mass="13338">MPRAVKDTNTLSLLDPNLDLGQKSSKKTKSDHAPAKKLAGSQEDNPPREPRSAPEAQCLQPGKAYFSVKKVAERFSVKPATIWNWLKNIPNFPKPVCISPGTTRWRAADIIQFEQERLGG</sequence>
<evidence type="ECO:0000313" key="3">
    <source>
        <dbReference type="Proteomes" id="UP000258927"/>
    </source>
</evidence>
<gene>
    <name evidence="2" type="ORF">MXMO3_02431</name>
</gene>
<evidence type="ECO:0000256" key="1">
    <source>
        <dbReference type="SAM" id="MobiDB-lite"/>
    </source>
</evidence>
<reference evidence="2 3" key="1">
    <citation type="submission" date="2017-05" db="EMBL/GenBank/DDBJ databases">
        <title>Genome Analysis of Maritalea myrionectae HL2708#5.</title>
        <authorList>
            <consortium name="Cotde Inc.-PKNU"/>
            <person name="Jang D."/>
            <person name="Oh H.-M."/>
        </authorList>
    </citation>
    <scope>NUCLEOTIDE SEQUENCE [LARGE SCALE GENOMIC DNA]</scope>
    <source>
        <strain evidence="2 3">HL2708#5</strain>
    </source>
</reference>
<dbReference type="SUPFAM" id="SSF46955">
    <property type="entry name" value="Putative DNA-binding domain"/>
    <property type="match status" value="1"/>
</dbReference>
<name>A0A2R4MGD1_9HYPH</name>
<dbReference type="AlphaFoldDB" id="A0A2R4MGD1"/>
<proteinExistence type="predicted"/>
<dbReference type="KEGG" id="mmyr:MXMO3_02431"/>
<dbReference type="Proteomes" id="UP000258927">
    <property type="component" value="Chromosome"/>
</dbReference>
<dbReference type="EMBL" id="CP021330">
    <property type="protein sequence ID" value="AVX04944.1"/>
    <property type="molecule type" value="Genomic_DNA"/>
</dbReference>
<organism evidence="2 3">
    <name type="scientific">Maritalea myrionectae</name>
    <dbReference type="NCBI Taxonomy" id="454601"/>
    <lineage>
        <taxon>Bacteria</taxon>
        <taxon>Pseudomonadati</taxon>
        <taxon>Pseudomonadota</taxon>
        <taxon>Alphaproteobacteria</taxon>
        <taxon>Hyphomicrobiales</taxon>
        <taxon>Devosiaceae</taxon>
        <taxon>Maritalea</taxon>
    </lineage>
</organism>
<dbReference type="RefSeq" id="WP_117396040.1">
    <property type="nucleotide sequence ID" value="NZ_CP021330.1"/>
</dbReference>